<dbReference type="GO" id="GO:0005886">
    <property type="term" value="C:plasma membrane"/>
    <property type="evidence" value="ECO:0007669"/>
    <property type="project" value="UniProtKB-SubCell"/>
</dbReference>
<keyword evidence="6 11" id="KW-0812">Transmembrane</keyword>
<keyword evidence="5" id="KW-0997">Cell inner membrane</keyword>
<dbReference type="RefSeq" id="WP_089860180.1">
    <property type="nucleotide sequence ID" value="NZ_FOTI01000008.1"/>
</dbReference>
<evidence type="ECO:0000256" key="11">
    <source>
        <dbReference type="SAM" id="Phobius"/>
    </source>
</evidence>
<organism evidence="12 13">
    <name type="scientific">Halanaerobium salsuginis</name>
    <dbReference type="NCBI Taxonomy" id="29563"/>
    <lineage>
        <taxon>Bacteria</taxon>
        <taxon>Bacillati</taxon>
        <taxon>Bacillota</taxon>
        <taxon>Clostridia</taxon>
        <taxon>Halanaerobiales</taxon>
        <taxon>Halanaerobiaceae</taxon>
        <taxon>Halanaerobium</taxon>
    </lineage>
</organism>
<dbReference type="GO" id="GO:0015095">
    <property type="term" value="F:magnesium ion transmembrane transporter activity"/>
    <property type="evidence" value="ECO:0007669"/>
    <property type="project" value="TreeGrafter"/>
</dbReference>
<evidence type="ECO:0000256" key="7">
    <source>
        <dbReference type="ARBA" id="ARBA00022833"/>
    </source>
</evidence>
<keyword evidence="9" id="KW-0406">Ion transport</keyword>
<dbReference type="Gene3D" id="3.30.460.20">
    <property type="entry name" value="CorA soluble domain-like"/>
    <property type="match status" value="1"/>
</dbReference>
<proteinExistence type="inferred from homology"/>
<evidence type="ECO:0000256" key="4">
    <source>
        <dbReference type="ARBA" id="ARBA00022475"/>
    </source>
</evidence>
<evidence type="ECO:0000256" key="9">
    <source>
        <dbReference type="ARBA" id="ARBA00023065"/>
    </source>
</evidence>
<comment type="similarity">
    <text evidence="2">Belongs to the CorA metal ion transporter (MIT) (TC 1.A.35) family.</text>
</comment>
<keyword evidence="10 11" id="KW-0472">Membrane</keyword>
<feature type="transmembrane region" description="Helical" evidence="11">
    <location>
        <begin position="298"/>
        <end position="318"/>
    </location>
</feature>
<keyword evidence="13" id="KW-1185">Reference proteome</keyword>
<dbReference type="OrthoDB" id="9803484at2"/>
<keyword evidence="7" id="KW-0862">Zinc</keyword>
<evidence type="ECO:0000256" key="1">
    <source>
        <dbReference type="ARBA" id="ARBA00004651"/>
    </source>
</evidence>
<evidence type="ECO:0000256" key="8">
    <source>
        <dbReference type="ARBA" id="ARBA00022989"/>
    </source>
</evidence>
<dbReference type="Proteomes" id="UP000199006">
    <property type="component" value="Unassembled WGS sequence"/>
</dbReference>
<protein>
    <submittedName>
        <fullName evidence="12">Zinc transporter</fullName>
    </submittedName>
</protein>
<dbReference type="EMBL" id="FOTI01000008">
    <property type="protein sequence ID" value="SFL32773.1"/>
    <property type="molecule type" value="Genomic_DNA"/>
</dbReference>
<accession>A0A1I4GTH6</accession>
<evidence type="ECO:0000313" key="12">
    <source>
        <dbReference type="EMBL" id="SFL32773.1"/>
    </source>
</evidence>
<name>A0A1I4GTH6_9FIRM</name>
<evidence type="ECO:0000313" key="13">
    <source>
        <dbReference type="Proteomes" id="UP000199006"/>
    </source>
</evidence>
<dbReference type="InterPro" id="IPR002523">
    <property type="entry name" value="MgTranspt_CorA/ZnTranspt_ZntB"/>
</dbReference>
<dbReference type="PANTHER" id="PTHR46494:SF3">
    <property type="entry name" value="ZINC TRANSPORT PROTEIN ZNTB"/>
    <property type="match status" value="1"/>
</dbReference>
<evidence type="ECO:0000256" key="10">
    <source>
        <dbReference type="ARBA" id="ARBA00023136"/>
    </source>
</evidence>
<evidence type="ECO:0000256" key="2">
    <source>
        <dbReference type="ARBA" id="ARBA00009765"/>
    </source>
</evidence>
<keyword evidence="4" id="KW-1003">Cell membrane</keyword>
<dbReference type="InterPro" id="IPR045861">
    <property type="entry name" value="CorA_cytoplasmic_dom"/>
</dbReference>
<dbReference type="Pfam" id="PF01544">
    <property type="entry name" value="CorA"/>
    <property type="match status" value="1"/>
</dbReference>
<dbReference type="CDD" id="cd12833">
    <property type="entry name" value="ZntB-like_1"/>
    <property type="match status" value="1"/>
</dbReference>
<dbReference type="GO" id="GO:0015087">
    <property type="term" value="F:cobalt ion transmembrane transporter activity"/>
    <property type="evidence" value="ECO:0007669"/>
    <property type="project" value="TreeGrafter"/>
</dbReference>
<evidence type="ECO:0000256" key="6">
    <source>
        <dbReference type="ARBA" id="ARBA00022692"/>
    </source>
</evidence>
<evidence type="ECO:0000256" key="3">
    <source>
        <dbReference type="ARBA" id="ARBA00022448"/>
    </source>
</evidence>
<dbReference type="GO" id="GO:0000287">
    <property type="term" value="F:magnesium ion binding"/>
    <property type="evidence" value="ECO:0007669"/>
    <property type="project" value="TreeGrafter"/>
</dbReference>
<dbReference type="SUPFAM" id="SSF144083">
    <property type="entry name" value="Magnesium transport protein CorA, transmembrane region"/>
    <property type="match status" value="1"/>
</dbReference>
<dbReference type="InterPro" id="IPR045863">
    <property type="entry name" value="CorA_TM1_TM2"/>
</dbReference>
<gene>
    <name evidence="12" type="ORF">SAMN02983006_00846</name>
</gene>
<dbReference type="PANTHER" id="PTHR46494">
    <property type="entry name" value="CORA FAMILY METAL ION TRANSPORTER (EUROFUNG)"/>
    <property type="match status" value="1"/>
</dbReference>
<keyword evidence="3" id="KW-0813">Transport</keyword>
<evidence type="ECO:0000256" key="5">
    <source>
        <dbReference type="ARBA" id="ARBA00022519"/>
    </source>
</evidence>
<reference evidence="12 13" key="1">
    <citation type="submission" date="2016-10" db="EMBL/GenBank/DDBJ databases">
        <authorList>
            <person name="de Groot N.N."/>
        </authorList>
    </citation>
    <scope>NUCLEOTIDE SEQUENCE [LARGE SCALE GENOMIC DNA]</scope>
    <source>
        <strain evidence="12 13">ATCC 51327</strain>
    </source>
</reference>
<dbReference type="AlphaFoldDB" id="A0A1I4GTH6"/>
<dbReference type="GO" id="GO:0050897">
    <property type="term" value="F:cobalt ion binding"/>
    <property type="evidence" value="ECO:0007669"/>
    <property type="project" value="TreeGrafter"/>
</dbReference>
<dbReference type="Gene3D" id="1.20.58.340">
    <property type="entry name" value="Magnesium transport protein CorA, transmembrane region"/>
    <property type="match status" value="2"/>
</dbReference>
<feature type="transmembrane region" description="Helical" evidence="11">
    <location>
        <begin position="264"/>
        <end position="286"/>
    </location>
</feature>
<comment type="subcellular location">
    <subcellularLocation>
        <location evidence="1">Cell membrane</location>
        <topology evidence="1">Multi-pass membrane protein</topology>
    </subcellularLocation>
</comment>
<sequence>MTIEQALITGYAVNQSEAVPLNKLSPADAKVSADHFVWYHLNVQTAEAREWLRNNSGLSEIVIKELITEETRPRVLKDEAGILINLRGLNLNPDSDEEDMVSLHMWIEPGLVITTRSERVFTINDIDDLYRKNEGPATINDFLLQVIDGVLDRISDYVYDLEAQIDTMEESVLTAELSQIRSLLAEKRREVVIIRRYIVPQREVMTRLYREKIDWLNEDDREYIYEFSNLTIRQVEELDSIRERAVLVQEELSNKINDQMNRTMYILSIVGSVFLPLGFLTGLFGINIGGMPGTENEYAFWVFSFLMVLIIIIEYLLFKKNNWL</sequence>
<dbReference type="STRING" id="29563.SAMN02983006_00846"/>
<dbReference type="SUPFAM" id="SSF143865">
    <property type="entry name" value="CorA soluble domain-like"/>
    <property type="match status" value="1"/>
</dbReference>
<keyword evidence="8 11" id="KW-1133">Transmembrane helix</keyword>